<reference evidence="1" key="2">
    <citation type="journal article" date="2015" name="Data Brief">
        <title>Shoot transcriptome of the giant reed, Arundo donax.</title>
        <authorList>
            <person name="Barrero R.A."/>
            <person name="Guerrero F.D."/>
            <person name="Moolhuijzen P."/>
            <person name="Goolsby J.A."/>
            <person name="Tidwell J."/>
            <person name="Bellgard S.E."/>
            <person name="Bellgard M.I."/>
        </authorList>
    </citation>
    <scope>NUCLEOTIDE SEQUENCE</scope>
    <source>
        <tissue evidence="1">Shoot tissue taken approximately 20 cm above the soil surface</tissue>
    </source>
</reference>
<accession>A0A0A9B9Q2</accession>
<name>A0A0A9B9Q2_ARUDO</name>
<evidence type="ECO:0000313" key="1">
    <source>
        <dbReference type="EMBL" id="JAD58913.1"/>
    </source>
</evidence>
<organism evidence="1">
    <name type="scientific">Arundo donax</name>
    <name type="common">Giant reed</name>
    <name type="synonym">Donax arundinaceus</name>
    <dbReference type="NCBI Taxonomy" id="35708"/>
    <lineage>
        <taxon>Eukaryota</taxon>
        <taxon>Viridiplantae</taxon>
        <taxon>Streptophyta</taxon>
        <taxon>Embryophyta</taxon>
        <taxon>Tracheophyta</taxon>
        <taxon>Spermatophyta</taxon>
        <taxon>Magnoliopsida</taxon>
        <taxon>Liliopsida</taxon>
        <taxon>Poales</taxon>
        <taxon>Poaceae</taxon>
        <taxon>PACMAD clade</taxon>
        <taxon>Arundinoideae</taxon>
        <taxon>Arundineae</taxon>
        <taxon>Arundo</taxon>
    </lineage>
</organism>
<dbReference type="AlphaFoldDB" id="A0A0A9B9Q2"/>
<protein>
    <submittedName>
        <fullName evidence="1">Uncharacterized protein</fullName>
    </submittedName>
</protein>
<sequence length="18" mass="1983">MRPPCAGRRPEALFDLGP</sequence>
<dbReference type="EMBL" id="GBRH01238982">
    <property type="protein sequence ID" value="JAD58913.1"/>
    <property type="molecule type" value="Transcribed_RNA"/>
</dbReference>
<reference evidence="1" key="1">
    <citation type="submission" date="2014-09" db="EMBL/GenBank/DDBJ databases">
        <authorList>
            <person name="Magalhaes I.L.F."/>
            <person name="Oliveira U."/>
            <person name="Santos F.R."/>
            <person name="Vidigal T.H.D.A."/>
            <person name="Brescovit A.D."/>
            <person name="Santos A.J."/>
        </authorList>
    </citation>
    <scope>NUCLEOTIDE SEQUENCE</scope>
    <source>
        <tissue evidence="1">Shoot tissue taken approximately 20 cm above the soil surface</tissue>
    </source>
</reference>
<proteinExistence type="predicted"/>